<accession>A0A4R7PK43</accession>
<evidence type="ECO:0008006" key="4">
    <source>
        <dbReference type="Google" id="ProtNLM"/>
    </source>
</evidence>
<keyword evidence="1" id="KW-0472">Membrane</keyword>
<keyword evidence="1" id="KW-0812">Transmembrane</keyword>
<feature type="transmembrane region" description="Helical" evidence="1">
    <location>
        <begin position="34"/>
        <end position="53"/>
    </location>
</feature>
<keyword evidence="3" id="KW-1185">Reference proteome</keyword>
<dbReference type="Proteomes" id="UP000294689">
    <property type="component" value="Unassembled WGS sequence"/>
</dbReference>
<reference evidence="2 3" key="1">
    <citation type="submission" date="2019-03" db="EMBL/GenBank/DDBJ databases">
        <title>Genomic Encyclopedia of Archaeal and Bacterial Type Strains, Phase II (KMG-II): from individual species to whole genera.</title>
        <authorList>
            <person name="Goeker M."/>
        </authorList>
    </citation>
    <scope>NUCLEOTIDE SEQUENCE [LARGE SCALE GENOMIC DNA]</scope>
    <source>
        <strain evidence="2 3">DSM 28135</strain>
    </source>
</reference>
<sequence>MINFQIFGQIFNIAALFRLIFLLALVFHSFYMTLKICFLLFFFGWLSFANVMGQTLHLQMASNNESENIILKSFAYQKSFSDYNSLEQEIQNFHKSLTRHGYLESELLNLEKPTDSSYVAFFKIGRLYTKVRIYYNAEFNPKQLKLMATNITDTYFEVEVTKLETSLKLLNEELSNSGDPFSTLQLKNIKTDDGTLTAHLKIENTKERRIDSIIVKGYEKFPKSYLKHFLKLRPHQSFNLKTIKKKLGTLEQLHFASQIKDPEVLFTKDSTLLYIYVDKQNSNTFDGFIGFGTNPQTTKLEFDGYLHLNLNNTLNFGEIFRLQYKSDESDQKTLDLKLKLPYLLGSPLGTQLGLTIFKKDSTYITTSQFANLIYQIDTKNSASLGITKLNSTNLLNSSVQHISDYASIFYDINYHHSAFQSNDKLFPINFLIDFSISLGNRSMERWNETQTKFQLQAFKIFNLNIRNSIYTNISAAILNSEKFLVNELFRFGGIHSIRGFEEHSLMANLYTVLNTEYRYKLSTNLYVNSIVDFAYYDNQLINTRTKLFGLGFGFGIRTQAGLFKLNYSNGSVEDQPIKLSDSKIHLSLSATF</sequence>
<protein>
    <recommendedName>
        <fullName evidence="4">Outer membrane protein assembly factor BamA</fullName>
    </recommendedName>
</protein>
<organism evidence="2 3">
    <name type="scientific">Gelidibacter sediminis</name>
    <dbReference type="NCBI Taxonomy" id="1608710"/>
    <lineage>
        <taxon>Bacteria</taxon>
        <taxon>Pseudomonadati</taxon>
        <taxon>Bacteroidota</taxon>
        <taxon>Flavobacteriia</taxon>
        <taxon>Flavobacteriales</taxon>
        <taxon>Flavobacteriaceae</taxon>
        <taxon>Gelidibacter</taxon>
    </lineage>
</organism>
<comment type="caution">
    <text evidence="2">The sequence shown here is derived from an EMBL/GenBank/DDBJ whole genome shotgun (WGS) entry which is preliminary data.</text>
</comment>
<dbReference type="EMBL" id="SOBW01000010">
    <property type="protein sequence ID" value="TDU34249.1"/>
    <property type="molecule type" value="Genomic_DNA"/>
</dbReference>
<proteinExistence type="predicted"/>
<name>A0A4R7PK43_9FLAO</name>
<keyword evidence="1" id="KW-1133">Transmembrane helix</keyword>
<gene>
    <name evidence="2" type="ORF">BXY82_2912</name>
</gene>
<dbReference type="AlphaFoldDB" id="A0A4R7PK43"/>
<evidence type="ECO:0000313" key="2">
    <source>
        <dbReference type="EMBL" id="TDU34249.1"/>
    </source>
</evidence>
<evidence type="ECO:0000313" key="3">
    <source>
        <dbReference type="Proteomes" id="UP000294689"/>
    </source>
</evidence>
<feature type="transmembrane region" description="Helical" evidence="1">
    <location>
        <begin position="6"/>
        <end position="27"/>
    </location>
</feature>
<evidence type="ECO:0000256" key="1">
    <source>
        <dbReference type="SAM" id="Phobius"/>
    </source>
</evidence>
<dbReference type="Gene3D" id="2.40.160.50">
    <property type="entry name" value="membrane protein fhac: a member of the omp85/tpsb transporter family"/>
    <property type="match status" value="1"/>
</dbReference>